<dbReference type="PANTHER" id="PTHR30570:SF1">
    <property type="entry name" value="PHOSPHATE-BINDING PROTEIN PSTS"/>
    <property type="match status" value="1"/>
</dbReference>
<proteinExistence type="predicted"/>
<reference evidence="5" key="1">
    <citation type="journal article" date="2019" name="Int. J. Syst. Evol. Microbiol.">
        <title>The Global Catalogue of Microorganisms (GCM) 10K type strain sequencing project: providing services to taxonomists for standard genome sequencing and annotation.</title>
        <authorList>
            <consortium name="The Broad Institute Genomics Platform"/>
            <consortium name="The Broad Institute Genome Sequencing Center for Infectious Disease"/>
            <person name="Wu L."/>
            <person name="Ma J."/>
        </authorList>
    </citation>
    <scope>NUCLEOTIDE SEQUENCE [LARGE SCALE GENOMIC DNA]</scope>
    <source>
        <strain evidence="5">KCTC 62784</strain>
    </source>
</reference>
<dbReference type="InterPro" id="IPR024370">
    <property type="entry name" value="PBP_domain"/>
</dbReference>
<gene>
    <name evidence="4" type="ORF">ACFODT_07660</name>
</gene>
<feature type="domain" description="PBP" evidence="3">
    <location>
        <begin position="21"/>
        <end position="258"/>
    </location>
</feature>
<evidence type="ECO:0000313" key="4">
    <source>
        <dbReference type="EMBL" id="MFC3023698.1"/>
    </source>
</evidence>
<evidence type="ECO:0000313" key="5">
    <source>
        <dbReference type="Proteomes" id="UP001595384"/>
    </source>
</evidence>
<keyword evidence="5" id="KW-1185">Reference proteome</keyword>
<organism evidence="4 5">
    <name type="scientific">Vibrio zhugei</name>
    <dbReference type="NCBI Taxonomy" id="2479546"/>
    <lineage>
        <taxon>Bacteria</taxon>
        <taxon>Pseudomonadati</taxon>
        <taxon>Pseudomonadota</taxon>
        <taxon>Gammaproteobacteria</taxon>
        <taxon>Vibrionales</taxon>
        <taxon>Vibrionaceae</taxon>
        <taxon>Vibrio</taxon>
    </lineage>
</organism>
<sequence length="275" mass="30472">MLRIYITTLAVLLSFPTLAAPQQDIQISGSSSVAEVMDVLATQFQTTHPQVRVDVQGINSVAGMTMLKKGVADIALSSHYLALSEQESQLKVETLAIDGLAVIANLNNPVKNLSRRELFDIYRGDIRNWKQLGGADQPIAVITREPDSDSRYSFETLMGLNKVLNEHQVSTMTPTALVVDSPAMMKSIVHNNAHAIGYVSTGAVDHSINAMTIDHIASSPENIAKRDYPLSRPFLMLHYPKQDSKWVKEFLEYTHSKEAKRVLSKYGYQKTVTAE</sequence>
<dbReference type="RefSeq" id="WP_123014373.1">
    <property type="nucleotide sequence ID" value="NZ_AP024912.1"/>
</dbReference>
<feature type="chain" id="PRO_5046791103" evidence="2">
    <location>
        <begin position="20"/>
        <end position="275"/>
    </location>
</feature>
<dbReference type="EMBL" id="JBHRSE010000050">
    <property type="protein sequence ID" value="MFC3023698.1"/>
    <property type="molecule type" value="Genomic_DNA"/>
</dbReference>
<evidence type="ECO:0000256" key="2">
    <source>
        <dbReference type="SAM" id="SignalP"/>
    </source>
</evidence>
<protein>
    <submittedName>
        <fullName evidence="4">Phosphate ABC transporter substrate-binding protein</fullName>
    </submittedName>
</protein>
<keyword evidence="1 2" id="KW-0732">Signal</keyword>
<evidence type="ECO:0000256" key="1">
    <source>
        <dbReference type="ARBA" id="ARBA00022729"/>
    </source>
</evidence>
<feature type="signal peptide" evidence="2">
    <location>
        <begin position="1"/>
        <end position="19"/>
    </location>
</feature>
<dbReference type="SUPFAM" id="SSF53850">
    <property type="entry name" value="Periplasmic binding protein-like II"/>
    <property type="match status" value="1"/>
</dbReference>
<dbReference type="PANTHER" id="PTHR30570">
    <property type="entry name" value="PERIPLASMIC PHOSPHATE BINDING COMPONENT OF PHOSPHATE ABC TRANSPORTER"/>
    <property type="match status" value="1"/>
</dbReference>
<dbReference type="Proteomes" id="UP001595384">
    <property type="component" value="Unassembled WGS sequence"/>
</dbReference>
<comment type="caution">
    <text evidence="4">The sequence shown here is derived from an EMBL/GenBank/DDBJ whole genome shotgun (WGS) entry which is preliminary data.</text>
</comment>
<dbReference type="Pfam" id="PF12849">
    <property type="entry name" value="PBP_like_2"/>
    <property type="match status" value="1"/>
</dbReference>
<dbReference type="CDD" id="cd13653">
    <property type="entry name" value="PBP2_phosphate_like_1"/>
    <property type="match status" value="1"/>
</dbReference>
<evidence type="ECO:0000259" key="3">
    <source>
        <dbReference type="Pfam" id="PF12849"/>
    </source>
</evidence>
<dbReference type="Gene3D" id="3.40.190.10">
    <property type="entry name" value="Periplasmic binding protein-like II"/>
    <property type="match status" value="2"/>
</dbReference>
<dbReference type="InterPro" id="IPR050811">
    <property type="entry name" value="Phosphate_ABC_transporter"/>
</dbReference>
<name>A0ABV7C7U8_9VIBR</name>
<accession>A0ABV7C7U8</accession>